<proteinExistence type="predicted"/>
<dbReference type="CDD" id="cd09110">
    <property type="entry name" value="PLDc_CLS_1"/>
    <property type="match status" value="1"/>
</dbReference>
<dbReference type="GO" id="GO:0008808">
    <property type="term" value="F:cardiolipin synthase activity"/>
    <property type="evidence" value="ECO:0007669"/>
    <property type="project" value="TreeGrafter"/>
</dbReference>
<dbReference type="RefSeq" id="WP_086081112.1">
    <property type="nucleotide sequence ID" value="NZ_CP021111.1"/>
</dbReference>
<dbReference type="OrthoDB" id="9762009at2"/>
<evidence type="ECO:0000256" key="1">
    <source>
        <dbReference type="SAM" id="SignalP"/>
    </source>
</evidence>
<reference evidence="3 4" key="1">
    <citation type="submission" date="2017-05" db="EMBL/GenBank/DDBJ databases">
        <title>Complete and WGS of Bordetella genogroups.</title>
        <authorList>
            <person name="Spilker T."/>
            <person name="LiPuma J."/>
        </authorList>
    </citation>
    <scope>NUCLEOTIDE SEQUENCE [LARGE SCALE GENOMIC DNA]</scope>
    <source>
        <strain evidence="3 4">AU7206</strain>
    </source>
</reference>
<dbReference type="PANTHER" id="PTHR21248:SF22">
    <property type="entry name" value="PHOSPHOLIPASE D"/>
    <property type="match status" value="1"/>
</dbReference>
<feature type="domain" description="PLD phosphodiesterase" evidence="2">
    <location>
        <begin position="390"/>
        <end position="417"/>
    </location>
</feature>
<dbReference type="CDD" id="cd09159">
    <property type="entry name" value="PLDc_ybhO_like_2"/>
    <property type="match status" value="1"/>
</dbReference>
<accession>A0A1W6ZJA9</accession>
<dbReference type="PANTHER" id="PTHR21248">
    <property type="entry name" value="CARDIOLIPIN SYNTHASE"/>
    <property type="match status" value="1"/>
</dbReference>
<dbReference type="SMART" id="SM00155">
    <property type="entry name" value="PLDc"/>
    <property type="match status" value="2"/>
</dbReference>
<evidence type="ECO:0000259" key="2">
    <source>
        <dbReference type="PROSITE" id="PS50035"/>
    </source>
</evidence>
<dbReference type="Pfam" id="PF13091">
    <property type="entry name" value="PLDc_2"/>
    <property type="match status" value="2"/>
</dbReference>
<evidence type="ECO:0000313" key="4">
    <source>
        <dbReference type="Proteomes" id="UP000194161"/>
    </source>
</evidence>
<dbReference type="PROSITE" id="PS50035">
    <property type="entry name" value="PLD"/>
    <property type="match status" value="2"/>
</dbReference>
<gene>
    <name evidence="3" type="ORF">CAL15_14915</name>
</gene>
<feature type="signal peptide" evidence="1">
    <location>
        <begin position="1"/>
        <end position="32"/>
    </location>
</feature>
<dbReference type="EMBL" id="CP021111">
    <property type="protein sequence ID" value="ARP97466.1"/>
    <property type="molecule type" value="Genomic_DNA"/>
</dbReference>
<sequence length="477" mass="52424">MAALNVPRARRYLNKLARCGAAGLALLLAACASVPDTTLLRQRGEQAARSADAGWRSYEQGRDLAARHNEQRDFLAYHLEVEEAISGTPLVPGNQVRLLVDGASAYDAMLQAIDQAERFVHMETYIFDDDEDGRRFADALIAARARHVEVALMIDAVGTISTPDALFERMRQAGVQVTVFNPVNPVEARAGWSINERNHRKVLVVDGHVGYLGGMNISSVYSSSSSGLVVSASSASGSDSEAEKEPEAPWRDTHIEIRGPGVAQLEQVLRDGWESQKGPPLTEWITASPPPRQGDLAVRILANQPDESDGYTVYLTMMSAFASARRSIHITMAYFAPDPAFVQVLADAAQRGVEVVMVLPGFSDSSLVLYAGQSHYEKLLRAGVKIYERRDALLHAKTAVVDGVWSTVGSSNMDWRSFALNYEVNAVILGGDFASQMEEMFQQDVAQATQVDLQAWEDRGLGDRFMEGFSRLFERWL</sequence>
<dbReference type="GO" id="GO:0032049">
    <property type="term" value="P:cardiolipin biosynthetic process"/>
    <property type="evidence" value="ECO:0007669"/>
    <property type="project" value="UniProtKB-ARBA"/>
</dbReference>
<dbReference type="Proteomes" id="UP000194161">
    <property type="component" value="Chromosome"/>
</dbReference>
<dbReference type="GO" id="GO:0016020">
    <property type="term" value="C:membrane"/>
    <property type="evidence" value="ECO:0007669"/>
    <property type="project" value="TreeGrafter"/>
</dbReference>
<name>A0A1W6ZJA9_9BORD</name>
<keyword evidence="1" id="KW-0732">Signal</keyword>
<keyword evidence="4" id="KW-1185">Reference proteome</keyword>
<dbReference type="InterPro" id="IPR001736">
    <property type="entry name" value="PLipase_D/transphosphatidylase"/>
</dbReference>
<dbReference type="SUPFAM" id="SSF56024">
    <property type="entry name" value="Phospholipase D/nuclease"/>
    <property type="match status" value="2"/>
</dbReference>
<evidence type="ECO:0000313" key="3">
    <source>
        <dbReference type="EMBL" id="ARP97466.1"/>
    </source>
</evidence>
<dbReference type="InterPro" id="IPR025202">
    <property type="entry name" value="PLD-like_dom"/>
</dbReference>
<feature type="chain" id="PRO_5013230117" evidence="1">
    <location>
        <begin position="33"/>
        <end position="477"/>
    </location>
</feature>
<dbReference type="STRING" id="463040.CAL15_14915"/>
<organism evidence="3 4">
    <name type="scientific">Bordetella genomosp. 13</name>
    <dbReference type="NCBI Taxonomy" id="463040"/>
    <lineage>
        <taxon>Bacteria</taxon>
        <taxon>Pseudomonadati</taxon>
        <taxon>Pseudomonadota</taxon>
        <taxon>Betaproteobacteria</taxon>
        <taxon>Burkholderiales</taxon>
        <taxon>Alcaligenaceae</taxon>
        <taxon>Bordetella</taxon>
    </lineage>
</organism>
<dbReference type="KEGG" id="bgm:CAL15_14915"/>
<dbReference type="AlphaFoldDB" id="A0A1W6ZJA9"/>
<feature type="domain" description="PLD phosphodiesterase" evidence="2">
    <location>
        <begin position="194"/>
        <end position="221"/>
    </location>
</feature>
<dbReference type="Gene3D" id="3.30.870.10">
    <property type="entry name" value="Endonuclease Chain A"/>
    <property type="match status" value="2"/>
</dbReference>
<protein>
    <submittedName>
        <fullName evidence="3">Cardiolipin synthase B</fullName>
    </submittedName>
</protein>